<dbReference type="InterPro" id="IPR033772">
    <property type="entry name" value="UPA"/>
</dbReference>
<dbReference type="EMBL" id="UYSG01000398">
    <property type="protein sequence ID" value="VDL19345.1"/>
    <property type="molecule type" value="Genomic_DNA"/>
</dbReference>
<evidence type="ECO:0000256" key="6">
    <source>
        <dbReference type="RuleBase" id="RU367033"/>
    </source>
</evidence>
<dbReference type="SUPFAM" id="SSF47986">
    <property type="entry name" value="DEATH domain"/>
    <property type="match status" value="1"/>
</dbReference>
<dbReference type="WBParaSite" id="HDID_0000188301-mRNA-1">
    <property type="protein sequence ID" value="HDID_0000188301-mRNA-1"/>
    <property type="gene ID" value="HDID_0000188301"/>
</dbReference>
<dbReference type="InterPro" id="IPR000906">
    <property type="entry name" value="ZU5_dom"/>
</dbReference>
<feature type="compositionally biased region" description="Pro residues" evidence="7">
    <location>
        <begin position="542"/>
        <end position="554"/>
    </location>
</feature>
<dbReference type="InterPro" id="IPR037936">
    <property type="entry name" value="UNC5A-D"/>
</dbReference>
<dbReference type="Pfam" id="PF17217">
    <property type="entry name" value="UPA"/>
    <property type="match status" value="1"/>
</dbReference>
<dbReference type="PROSITE" id="PS50017">
    <property type="entry name" value="DEATH_DOMAIN"/>
    <property type="match status" value="1"/>
</dbReference>
<feature type="region of interest" description="Disordered" evidence="7">
    <location>
        <begin position="792"/>
        <end position="814"/>
    </location>
</feature>
<gene>
    <name evidence="10" type="ORF">HDID_LOCUS1884</name>
</gene>
<evidence type="ECO:0000256" key="4">
    <source>
        <dbReference type="ARBA" id="ARBA00022989"/>
    </source>
</evidence>
<evidence type="ECO:0000313" key="10">
    <source>
        <dbReference type="EMBL" id="VDL19345.1"/>
    </source>
</evidence>
<feature type="domain" description="Death" evidence="8">
    <location>
        <begin position="1001"/>
        <end position="1070"/>
    </location>
</feature>
<feature type="domain" description="Ig-like" evidence="9">
    <location>
        <begin position="167"/>
        <end position="278"/>
    </location>
</feature>
<dbReference type="Gene3D" id="2.60.40.10">
    <property type="entry name" value="Immunoglobulins"/>
    <property type="match status" value="2"/>
</dbReference>
<dbReference type="Gene3D" id="1.10.533.10">
    <property type="entry name" value="Death Domain, Fas"/>
    <property type="match status" value="1"/>
</dbReference>
<dbReference type="PANTHER" id="PTHR12582">
    <property type="entry name" value="NETRIN RECEPTOR UNC5"/>
    <property type="match status" value="1"/>
</dbReference>
<keyword evidence="4" id="KW-1133">Transmembrane helix</keyword>
<evidence type="ECO:0000259" key="8">
    <source>
        <dbReference type="PROSITE" id="PS50017"/>
    </source>
</evidence>
<keyword evidence="6" id="KW-0393">Immunoglobulin domain</keyword>
<feature type="compositionally biased region" description="Polar residues" evidence="7">
    <location>
        <begin position="571"/>
        <end position="591"/>
    </location>
</feature>
<reference evidence="10 11" key="2">
    <citation type="submission" date="2018-11" db="EMBL/GenBank/DDBJ databases">
        <authorList>
            <consortium name="Pathogen Informatics"/>
        </authorList>
    </citation>
    <scope>NUCLEOTIDE SEQUENCE [LARGE SCALE GENOMIC DNA]</scope>
</reference>
<dbReference type="SMART" id="SM00409">
    <property type="entry name" value="IG"/>
    <property type="match status" value="1"/>
</dbReference>
<accession>A0A158QCS7</accession>
<comment type="similarity">
    <text evidence="2 6">Belongs to the unc-5 family.</text>
</comment>
<dbReference type="SUPFAM" id="SSF48726">
    <property type="entry name" value="Immunoglobulin"/>
    <property type="match status" value="1"/>
</dbReference>
<dbReference type="GO" id="GO:0005886">
    <property type="term" value="C:plasma membrane"/>
    <property type="evidence" value="ECO:0007669"/>
    <property type="project" value="UniProtKB-SubCell"/>
</dbReference>
<name>A0A158QCS7_HYMDI</name>
<dbReference type="InterPro" id="IPR007110">
    <property type="entry name" value="Ig-like_dom"/>
</dbReference>
<dbReference type="Pfam" id="PF00531">
    <property type="entry name" value="Death"/>
    <property type="match status" value="1"/>
</dbReference>
<evidence type="ECO:0000313" key="11">
    <source>
        <dbReference type="Proteomes" id="UP000274504"/>
    </source>
</evidence>
<sequence>MPLKVISQKCNIISFVHILITVKVECDKIMNPEIILINVLLYISSGAADASHQKDIVQAHERHLEGVPVFIQQPENVYYAWRGKPAVFECIAEPVSHAVVFCADKTFPYMGNEHTNEQRLQVTRLDSNGNLDADGARWKISLPIRTKDLEEWFDAYVCTCEVWNLIPALKQDKKVFSKNATVVEAYLDRDFQQGPIPEQLVKGQRLLLSCQPPKGEPAPKVYWLKNGKRVDRQTFPHIVIDDYNRLIVNQVELQDEGNYTCVADTLGIEQRYSTAEVTVLPFRRDSQTRLSMTPWSIWSSCRLDPVTGRCQQIRMRSCVNMTIGEVNSSPSVTKFDEVPINCPQPVSEFRICDSLECHGEILGDPKGSSSALNVREIMFYVGLTAAFTITVIIILTVCRLNRKKPSSFNNPLCPRQFSSRQMDYGKSMTVLKNSQHNTYDLPPLSNGVGTPKGNGTSMGLSDYPMNGEASNLPGQSQFQLSMAGTETYNQPYSSESQMFNPMTPIFTNGSAFQSPKFNYMPKDSSVLQFSPLTVGGYANAPPQTPLIPPAPPLHMLPSRSSGSSSAGGLQTGNQQQQPIYLSPSSTSNNGILSGEGGDDNSSAFYHEIGTSADSIFPLIPPLPVSAGETGSATWANIGSVGGIVHLPESGINLRIPPGAIPAEHQTLLSSVIQVGLPGAPLSKPVIVTFPHCANMTGQGIWSFSIHCYCSSGFDSLYKDAESNTIEWSWKEVSRVGQEQARDPIHCHLNGNQVHLMTQYPLRFCLIGQAAALAPTNPATLLVGPARMGMSTDCSENHSGSSMATETTNDTFTLPPLAPPLSKRLRLIAFAGRLTMATDCSLRIYAVLDTPDAVRHVKDTEAKLDGQLIGGGKQMLFRNNAGGLVFRIQELATHWRTRLSCQEIPFRHIWSGNRNTLLHCAFTLERVDDVASGLHCTIACQQDGVQGTQQLLHLNINNGSPEGQHLITSQIGNSSFCEQNDFRLQSYVISQLCSMLDPIAPLGNDWRQLAQHLNMERFLPYFASTQRPTEMILNLWEATTNMKGSLANQELVSVLQTMHRLDCANLIRSQTPGSRGDHV</sequence>
<dbReference type="Proteomes" id="UP000274504">
    <property type="component" value="Unassembled WGS sequence"/>
</dbReference>
<proteinExistence type="inferred from homology"/>
<dbReference type="GO" id="GO:0005042">
    <property type="term" value="F:netrin receptor activity"/>
    <property type="evidence" value="ECO:0007669"/>
    <property type="project" value="UniProtKB-UniRule"/>
</dbReference>
<dbReference type="SMART" id="SM00005">
    <property type="entry name" value="DEATH"/>
    <property type="match status" value="1"/>
</dbReference>
<feature type="compositionally biased region" description="Low complexity" evidence="7">
    <location>
        <begin position="555"/>
        <end position="568"/>
    </location>
</feature>
<dbReference type="STRING" id="6216.A0A158QCS7"/>
<comment type="function">
    <text evidence="6">Receptor for netrin required for axon guidance. Mediates axon repulsion of neuronal growth cones in the developing nervous system upon ligand binding.</text>
</comment>
<keyword evidence="6" id="KW-0217">Developmental protein</keyword>
<feature type="compositionally biased region" description="Polar residues" evidence="7">
    <location>
        <begin position="792"/>
        <end position="811"/>
    </location>
</feature>
<dbReference type="SMART" id="SM00408">
    <property type="entry name" value="IGc2"/>
    <property type="match status" value="1"/>
</dbReference>
<dbReference type="PANTHER" id="PTHR12582:SF47">
    <property type="entry name" value="NETRIN RECEPTOR UNC-5"/>
    <property type="match status" value="1"/>
</dbReference>
<evidence type="ECO:0000313" key="12">
    <source>
        <dbReference type="WBParaSite" id="HDID_0000188301-mRNA-1"/>
    </source>
</evidence>
<feature type="region of interest" description="Disordered" evidence="7">
    <location>
        <begin position="542"/>
        <end position="604"/>
    </location>
</feature>
<dbReference type="InterPro" id="IPR003599">
    <property type="entry name" value="Ig_sub"/>
</dbReference>
<evidence type="ECO:0000256" key="1">
    <source>
        <dbReference type="ARBA" id="ARBA00004167"/>
    </source>
</evidence>
<keyword evidence="6" id="KW-0675">Receptor</keyword>
<evidence type="ECO:0000256" key="5">
    <source>
        <dbReference type="ARBA" id="ARBA00023136"/>
    </source>
</evidence>
<dbReference type="InterPro" id="IPR003598">
    <property type="entry name" value="Ig_sub2"/>
</dbReference>
<evidence type="ECO:0000256" key="7">
    <source>
        <dbReference type="SAM" id="MobiDB-lite"/>
    </source>
</evidence>
<comment type="subcellular location">
    <subcellularLocation>
        <location evidence="6">Cell membrane</location>
        <topology evidence="6">Single-pass type I membrane protein</topology>
    </subcellularLocation>
    <subcellularLocation>
        <location evidence="1">Membrane</location>
        <topology evidence="1">Single-pass membrane protein</topology>
    </subcellularLocation>
</comment>
<evidence type="ECO:0000256" key="2">
    <source>
        <dbReference type="ARBA" id="ARBA00009844"/>
    </source>
</evidence>
<evidence type="ECO:0000256" key="3">
    <source>
        <dbReference type="ARBA" id="ARBA00022692"/>
    </source>
</evidence>
<reference evidence="12" key="1">
    <citation type="submission" date="2016-04" db="UniProtKB">
        <authorList>
            <consortium name="WormBaseParasite"/>
        </authorList>
    </citation>
    <scope>IDENTIFICATION</scope>
</reference>
<dbReference type="InterPro" id="IPR036179">
    <property type="entry name" value="Ig-like_dom_sf"/>
</dbReference>
<dbReference type="Pfam" id="PF13927">
    <property type="entry name" value="Ig_3"/>
    <property type="match status" value="1"/>
</dbReference>
<dbReference type="InterPro" id="IPR013783">
    <property type="entry name" value="Ig-like_fold"/>
</dbReference>
<dbReference type="PROSITE" id="PS50835">
    <property type="entry name" value="IG_LIKE"/>
    <property type="match status" value="1"/>
</dbReference>
<dbReference type="OrthoDB" id="5973910at2759"/>
<evidence type="ECO:0000259" key="9">
    <source>
        <dbReference type="PROSITE" id="PS50835"/>
    </source>
</evidence>
<dbReference type="InterPro" id="IPR000488">
    <property type="entry name" value="Death_dom"/>
</dbReference>
<keyword evidence="5" id="KW-0472">Membrane</keyword>
<keyword evidence="3" id="KW-0812">Transmembrane</keyword>
<dbReference type="Gene3D" id="2.60.220.30">
    <property type="match status" value="1"/>
</dbReference>
<dbReference type="AlphaFoldDB" id="A0A158QCS7"/>
<protein>
    <recommendedName>
        <fullName evidence="6">Netrin receptor UNC5</fullName>
    </recommendedName>
</protein>
<dbReference type="InterPro" id="IPR011029">
    <property type="entry name" value="DEATH-like_dom_sf"/>
</dbReference>
<dbReference type="SMART" id="SM00218">
    <property type="entry name" value="ZU5"/>
    <property type="match status" value="1"/>
</dbReference>
<organism evidence="12">
    <name type="scientific">Hymenolepis diminuta</name>
    <name type="common">Rat tapeworm</name>
    <dbReference type="NCBI Taxonomy" id="6216"/>
    <lineage>
        <taxon>Eukaryota</taxon>
        <taxon>Metazoa</taxon>
        <taxon>Spiralia</taxon>
        <taxon>Lophotrochozoa</taxon>
        <taxon>Platyhelminthes</taxon>
        <taxon>Cestoda</taxon>
        <taxon>Eucestoda</taxon>
        <taxon>Cyclophyllidea</taxon>
        <taxon>Hymenolepididae</taxon>
        <taxon>Hymenolepis</taxon>
    </lineage>
</organism>
<dbReference type="Pfam" id="PF00791">
    <property type="entry name" value="ZU5"/>
    <property type="match status" value="1"/>
</dbReference>